<keyword evidence="2" id="KW-1185">Reference proteome</keyword>
<organism evidence="1 2">
    <name type="scientific">Plantactinospora solaniradicis</name>
    <dbReference type="NCBI Taxonomy" id="1723736"/>
    <lineage>
        <taxon>Bacteria</taxon>
        <taxon>Bacillati</taxon>
        <taxon>Actinomycetota</taxon>
        <taxon>Actinomycetes</taxon>
        <taxon>Micromonosporales</taxon>
        <taxon>Micromonosporaceae</taxon>
        <taxon>Plantactinospora</taxon>
    </lineage>
</organism>
<name>A0ABW1KF46_9ACTN</name>
<accession>A0ABW1KF46</accession>
<dbReference type="RefSeq" id="WP_377425433.1">
    <property type="nucleotide sequence ID" value="NZ_JBHSPR010000020.1"/>
</dbReference>
<evidence type="ECO:0000313" key="2">
    <source>
        <dbReference type="Proteomes" id="UP001596203"/>
    </source>
</evidence>
<proteinExistence type="predicted"/>
<gene>
    <name evidence="1" type="ORF">ACFP2T_25105</name>
</gene>
<evidence type="ECO:0008006" key="3">
    <source>
        <dbReference type="Google" id="ProtNLM"/>
    </source>
</evidence>
<reference evidence="2" key="1">
    <citation type="journal article" date="2019" name="Int. J. Syst. Evol. Microbiol.">
        <title>The Global Catalogue of Microorganisms (GCM) 10K type strain sequencing project: providing services to taxonomists for standard genome sequencing and annotation.</title>
        <authorList>
            <consortium name="The Broad Institute Genomics Platform"/>
            <consortium name="The Broad Institute Genome Sequencing Center for Infectious Disease"/>
            <person name="Wu L."/>
            <person name="Ma J."/>
        </authorList>
    </citation>
    <scope>NUCLEOTIDE SEQUENCE [LARGE SCALE GENOMIC DNA]</scope>
    <source>
        <strain evidence="2">ZS-35-S2</strain>
    </source>
</reference>
<evidence type="ECO:0000313" key="1">
    <source>
        <dbReference type="EMBL" id="MFC6019474.1"/>
    </source>
</evidence>
<comment type="caution">
    <text evidence="1">The sequence shown here is derived from an EMBL/GenBank/DDBJ whole genome shotgun (WGS) entry which is preliminary data.</text>
</comment>
<dbReference type="Proteomes" id="UP001596203">
    <property type="component" value="Unassembled WGS sequence"/>
</dbReference>
<dbReference type="EMBL" id="JBHSPR010000020">
    <property type="protein sequence ID" value="MFC6019474.1"/>
    <property type="molecule type" value="Genomic_DNA"/>
</dbReference>
<protein>
    <recommendedName>
        <fullName evidence="3">Tetracyclin repressor-like C-terminal domain-containing protein</fullName>
    </recommendedName>
</protein>
<sequence length="122" mass="13544">MAADAGRACYEDRSAAAFMDQLADAVQDCRQESDGPRTTRYSLLTAPDQGDEALLIRIRRDVVDINTDEVTGTADNLVTVVRIGPVVTILHDIGWESGFETRPEVMENFTRLAADTIDDWLR</sequence>